<evidence type="ECO:0000256" key="2">
    <source>
        <dbReference type="ARBA" id="ARBA00001974"/>
    </source>
</evidence>
<keyword evidence="4 10" id="KW-0963">Cytoplasm</keyword>
<proteinExistence type="inferred from homology"/>
<keyword evidence="8 10" id="KW-0521">NADP</keyword>
<dbReference type="EMBL" id="OU898280">
    <property type="protein sequence ID" value="CAG9834108.1"/>
    <property type="molecule type" value="Genomic_DNA"/>
</dbReference>
<dbReference type="AlphaFoldDB" id="A0A9N9T4B7"/>
<reference evidence="13" key="1">
    <citation type="submission" date="2022-01" db="EMBL/GenBank/DDBJ databases">
        <authorList>
            <person name="King R."/>
        </authorList>
    </citation>
    <scope>NUCLEOTIDE SEQUENCE</scope>
</reference>
<evidence type="ECO:0000259" key="12">
    <source>
        <dbReference type="PROSITE" id="PS51384"/>
    </source>
</evidence>
<dbReference type="Gene3D" id="1.20.990.10">
    <property type="entry name" value="NADPH-cytochrome p450 Reductase, Chain A, domain 3"/>
    <property type="match status" value="1"/>
</dbReference>
<dbReference type="SUPFAM" id="SSF63380">
    <property type="entry name" value="Riboflavin synthase domain-like"/>
    <property type="match status" value="1"/>
</dbReference>
<dbReference type="InterPro" id="IPR017927">
    <property type="entry name" value="FAD-bd_FR_type"/>
</dbReference>
<dbReference type="GO" id="GO:0160246">
    <property type="term" value="F:NADPH-iron-sulfur [2Fe-2S] protein oxidoreductase activity"/>
    <property type="evidence" value="ECO:0007669"/>
    <property type="project" value="InterPro"/>
</dbReference>
<name>A0A9N9T4B7_DIABA</name>
<dbReference type="PANTHER" id="PTHR19384">
    <property type="entry name" value="NITRIC OXIDE SYNTHASE-RELATED"/>
    <property type="match status" value="1"/>
</dbReference>
<dbReference type="EC" id="1.18.1.-" evidence="10"/>
<comment type="cofactor">
    <cofactor evidence="2 10">
        <name>FAD</name>
        <dbReference type="ChEBI" id="CHEBI:57692"/>
    </cofactor>
</comment>
<protein>
    <recommendedName>
        <fullName evidence="10">NADPH-dependent diflavin oxidoreductase 1</fullName>
        <ecNumber evidence="10">1.18.1.-</ecNumber>
    </recommendedName>
    <alternativeName>
        <fullName evidence="10">NADPH-dependent FMN and FAD-containing oxidoreductase</fullName>
    </alternativeName>
</protein>
<dbReference type="OrthoDB" id="1856718at2759"/>
<feature type="domain" description="Flavodoxin-like" evidence="11">
    <location>
        <begin position="8"/>
        <end position="152"/>
    </location>
</feature>
<dbReference type="Gene3D" id="2.40.30.10">
    <property type="entry name" value="Translation factors"/>
    <property type="match status" value="1"/>
</dbReference>
<dbReference type="InterPro" id="IPR039261">
    <property type="entry name" value="FNR_nucleotide-bd"/>
</dbReference>
<dbReference type="InterPro" id="IPR001709">
    <property type="entry name" value="Flavoprot_Pyr_Nucl_cyt_Rdtase"/>
</dbReference>
<feature type="domain" description="FAD-binding FR-type" evidence="12">
    <location>
        <begin position="204"/>
        <end position="444"/>
    </location>
</feature>
<feature type="binding site" evidence="10">
    <location>
        <position position="458"/>
    </location>
    <ligand>
        <name>NADP(+)</name>
        <dbReference type="ChEBI" id="CHEBI:58349"/>
    </ligand>
</feature>
<keyword evidence="14" id="KW-1185">Reference proteome</keyword>
<comment type="subcellular location">
    <subcellularLocation>
        <location evidence="3 10">Cytoplasm</location>
    </subcellularLocation>
</comment>
<comment type="catalytic activity">
    <reaction evidence="10">
        <text>2 oxidized [2Fe-2S]-[protein] + NADPH = 2 reduced [2Fe-2S]-[protein] + NADP(+) + H(+)</text>
        <dbReference type="Rhea" id="RHEA:67716"/>
        <dbReference type="Rhea" id="RHEA-COMP:17327"/>
        <dbReference type="Rhea" id="RHEA-COMP:17328"/>
        <dbReference type="ChEBI" id="CHEBI:15378"/>
        <dbReference type="ChEBI" id="CHEBI:33737"/>
        <dbReference type="ChEBI" id="CHEBI:33738"/>
        <dbReference type="ChEBI" id="CHEBI:57783"/>
        <dbReference type="ChEBI" id="CHEBI:58349"/>
    </reaction>
</comment>
<dbReference type="Pfam" id="PF00175">
    <property type="entry name" value="NAD_binding_1"/>
    <property type="match status" value="1"/>
</dbReference>
<comment type="similarity">
    <text evidence="10">In the N-terminal section; belongs to the flavodoxin family.</text>
</comment>
<dbReference type="GO" id="GO:0050660">
    <property type="term" value="F:flavin adenine dinucleotide binding"/>
    <property type="evidence" value="ECO:0007669"/>
    <property type="project" value="UniProtKB-UniRule"/>
</dbReference>
<dbReference type="GO" id="GO:0005829">
    <property type="term" value="C:cytosol"/>
    <property type="evidence" value="ECO:0007669"/>
    <property type="project" value="TreeGrafter"/>
</dbReference>
<feature type="binding site" evidence="10">
    <location>
        <position position="134"/>
    </location>
    <ligand>
        <name>FMN</name>
        <dbReference type="ChEBI" id="CHEBI:58210"/>
    </ligand>
</feature>
<evidence type="ECO:0000256" key="8">
    <source>
        <dbReference type="ARBA" id="ARBA00022857"/>
    </source>
</evidence>
<evidence type="ECO:0000256" key="1">
    <source>
        <dbReference type="ARBA" id="ARBA00001917"/>
    </source>
</evidence>
<dbReference type="PROSITE" id="PS50902">
    <property type="entry name" value="FLAVODOXIN_LIKE"/>
    <property type="match status" value="1"/>
</dbReference>
<dbReference type="GO" id="GO:0016651">
    <property type="term" value="F:oxidoreductase activity, acting on NAD(P)H"/>
    <property type="evidence" value="ECO:0007669"/>
    <property type="project" value="UniProtKB-UniRule"/>
</dbReference>
<dbReference type="Pfam" id="PF00258">
    <property type="entry name" value="Flavodoxin_1"/>
    <property type="match status" value="1"/>
</dbReference>
<evidence type="ECO:0000256" key="6">
    <source>
        <dbReference type="ARBA" id="ARBA00022643"/>
    </source>
</evidence>
<evidence type="ECO:0000256" key="4">
    <source>
        <dbReference type="ARBA" id="ARBA00022490"/>
    </source>
</evidence>
<dbReference type="Gene3D" id="3.40.50.360">
    <property type="match status" value="1"/>
</dbReference>
<gene>
    <name evidence="13" type="ORF">DIABBA_LOCUS7449</name>
</gene>
<keyword evidence="6 10" id="KW-0288">FMN</keyword>
<dbReference type="InterPro" id="IPR003097">
    <property type="entry name" value="CysJ-like_FAD-binding"/>
</dbReference>
<accession>A0A9N9T4B7</accession>
<dbReference type="SUPFAM" id="SSF52218">
    <property type="entry name" value="Flavoproteins"/>
    <property type="match status" value="1"/>
</dbReference>
<dbReference type="HAMAP" id="MF_03178">
    <property type="entry name" value="NDOR1"/>
    <property type="match status" value="1"/>
</dbReference>
<comment type="function">
    <text evidence="10">NADPH-dependent reductase which is a central component of the cytosolic iron-sulfur (Fe-S) protein assembly (CIA) machinery. Transfers electrons from NADPH via its FAD and FMN prosthetic groups to the [2Fe-2S] cluster of the anamorsin/DRE2 homolog, another key component of the CIA machinery. In turn, this reduced cluster provides electrons for assembly of cytosolic iron-sulfur cluster proteins.</text>
</comment>
<evidence type="ECO:0000256" key="7">
    <source>
        <dbReference type="ARBA" id="ARBA00022827"/>
    </source>
</evidence>
<dbReference type="SUPFAM" id="SSF52343">
    <property type="entry name" value="Ferredoxin reductase-like, C-terminal NADP-linked domain"/>
    <property type="match status" value="1"/>
</dbReference>
<evidence type="ECO:0000313" key="14">
    <source>
        <dbReference type="Proteomes" id="UP001153709"/>
    </source>
</evidence>
<dbReference type="InterPro" id="IPR001433">
    <property type="entry name" value="OxRdtase_FAD/NAD-bd"/>
</dbReference>
<dbReference type="InterPro" id="IPR023173">
    <property type="entry name" value="NADPH_Cyt_P450_Rdtase_alpha"/>
</dbReference>
<dbReference type="InterPro" id="IPR017938">
    <property type="entry name" value="Riboflavin_synthase-like_b-brl"/>
</dbReference>
<dbReference type="GO" id="GO:0005634">
    <property type="term" value="C:nucleus"/>
    <property type="evidence" value="ECO:0007669"/>
    <property type="project" value="UniProtKB-ARBA"/>
</dbReference>
<dbReference type="InterPro" id="IPR008254">
    <property type="entry name" value="Flavodoxin/NO_synth"/>
</dbReference>
<dbReference type="Pfam" id="PF00667">
    <property type="entry name" value="FAD_binding_1"/>
    <property type="match status" value="1"/>
</dbReference>
<feature type="binding site" evidence="10">
    <location>
        <begin position="99"/>
        <end position="108"/>
    </location>
    <ligand>
        <name>FMN</name>
        <dbReference type="ChEBI" id="CHEBI:58210"/>
    </ligand>
</feature>
<feature type="binding site" evidence="10">
    <location>
        <begin position="14"/>
        <end position="19"/>
    </location>
    <ligand>
        <name>FMN</name>
        <dbReference type="ChEBI" id="CHEBI:58210"/>
    </ligand>
</feature>
<comment type="cofactor">
    <cofactor evidence="1 10">
        <name>FMN</name>
        <dbReference type="ChEBI" id="CHEBI:58210"/>
    </cofactor>
</comment>
<sequence>MTFENQRIAVLYGSQTGNAQDLAERIWRESKRFHFKGSVKALDDYDVLHLIQETCVIFVCATTGQGDEPDNMKSFWKFLLRKNLPSDILCKLKFAVFGLGDSSYAKYNFTAKRLYKRLLQLGANPLIPLGLGDDQHDLGYDAAADPWIESLWSSILRFHPLPVGIEPLSKQYRIEPRWNVVSHFSTIKEESHKPHSIYSYVRKPSDFVATVIENSRLTSSDHFQDVRLIKLKCLNQKYNPGDVVSLRPRNLDWKIEDFKQVLSSNGVDIPPETIINIREKDPEISLPEVLNYELTFQQLCTEYFDLMAIPRRHTFQLLAQLTDSELEKEKCLEFTTAEGQQDFYTYTCRPRRNIVEVLQDFPHATKNLTLDVLLDIMSPIKPRDFSIASSYKAHPDEIHILLAVVKYKTKLTKDRFGLGSNFLAGLKEGDKITAWIKKGSFKFPQASDVPVIMVGPGTGVAPFRNYIFERYIENNSNKKNLFLFFGCRYKEKDFLCKSDFEHIYDSHKLNLITAFSREEEHKVYVQDKIKDNKQLVWEALENNAFVYVAGSAKNMPKEVRKTFVEVCQECGHLSLEEATKYIETLEKTGRYQTECWS</sequence>
<dbReference type="GO" id="GO:0016226">
    <property type="term" value="P:iron-sulfur cluster assembly"/>
    <property type="evidence" value="ECO:0007669"/>
    <property type="project" value="UniProtKB-UniRule"/>
</dbReference>
<keyword evidence="5 10" id="KW-0285">Flavoprotein</keyword>
<comment type="similarity">
    <text evidence="10">In the C-terminal section; belongs to the flavoprotein pyridine nucleotide cytochrome reductase family.</text>
</comment>
<dbReference type="Proteomes" id="UP001153709">
    <property type="component" value="Chromosome 5"/>
</dbReference>
<dbReference type="InterPro" id="IPR028879">
    <property type="entry name" value="NDOR1"/>
</dbReference>
<dbReference type="PRINTS" id="PR00371">
    <property type="entry name" value="FPNCR"/>
</dbReference>
<organism evidence="13 14">
    <name type="scientific">Diabrotica balteata</name>
    <name type="common">Banded cucumber beetle</name>
    <dbReference type="NCBI Taxonomy" id="107213"/>
    <lineage>
        <taxon>Eukaryota</taxon>
        <taxon>Metazoa</taxon>
        <taxon>Ecdysozoa</taxon>
        <taxon>Arthropoda</taxon>
        <taxon>Hexapoda</taxon>
        <taxon>Insecta</taxon>
        <taxon>Pterygota</taxon>
        <taxon>Neoptera</taxon>
        <taxon>Endopterygota</taxon>
        <taxon>Coleoptera</taxon>
        <taxon>Polyphaga</taxon>
        <taxon>Cucujiformia</taxon>
        <taxon>Chrysomeloidea</taxon>
        <taxon>Chrysomelidae</taxon>
        <taxon>Galerucinae</taxon>
        <taxon>Diabroticina</taxon>
        <taxon>Diabroticites</taxon>
        <taxon>Diabrotica</taxon>
    </lineage>
</organism>
<evidence type="ECO:0000256" key="10">
    <source>
        <dbReference type="HAMAP-Rule" id="MF_03178"/>
    </source>
</evidence>
<comment type="similarity">
    <text evidence="10">Belongs to the NADPH-dependent diflavin oxidoreductase NDOR1 family.</text>
</comment>
<feature type="binding site" evidence="10">
    <location>
        <begin position="522"/>
        <end position="526"/>
    </location>
    <ligand>
        <name>NADP(+)</name>
        <dbReference type="ChEBI" id="CHEBI:58349"/>
    </ligand>
</feature>
<comment type="caution">
    <text evidence="10">Lacks conserved residue(s) required for the propagation of feature annotation.</text>
</comment>
<dbReference type="Gene3D" id="3.40.50.80">
    <property type="entry name" value="Nucleotide-binding domain of ferredoxin-NADP reductase (FNR) module"/>
    <property type="match status" value="1"/>
</dbReference>
<evidence type="ECO:0000256" key="9">
    <source>
        <dbReference type="ARBA" id="ARBA00023002"/>
    </source>
</evidence>
<evidence type="ECO:0000256" key="3">
    <source>
        <dbReference type="ARBA" id="ARBA00004496"/>
    </source>
</evidence>
<dbReference type="GO" id="GO:0050661">
    <property type="term" value="F:NADP binding"/>
    <property type="evidence" value="ECO:0007669"/>
    <property type="project" value="UniProtKB-UniRule"/>
</dbReference>
<dbReference type="InterPro" id="IPR029039">
    <property type="entry name" value="Flavoprotein-like_sf"/>
</dbReference>
<keyword evidence="9 10" id="KW-0560">Oxidoreductase</keyword>
<dbReference type="InterPro" id="IPR001094">
    <property type="entry name" value="Flavdoxin-like"/>
</dbReference>
<evidence type="ECO:0000259" key="11">
    <source>
        <dbReference type="PROSITE" id="PS50902"/>
    </source>
</evidence>
<dbReference type="GO" id="GO:0010181">
    <property type="term" value="F:FMN binding"/>
    <property type="evidence" value="ECO:0007669"/>
    <property type="project" value="UniProtKB-UniRule"/>
</dbReference>
<dbReference type="FunFam" id="3.40.50.360:FF:000015">
    <property type="entry name" value="NADPH-dependent diflavin oxidoreductase 1"/>
    <property type="match status" value="1"/>
</dbReference>
<keyword evidence="7 10" id="KW-0274">FAD</keyword>
<dbReference type="PANTHER" id="PTHR19384:SF10">
    <property type="entry name" value="NADPH-DEPENDENT DIFLAVIN OXIDOREDUCTASE 1"/>
    <property type="match status" value="1"/>
</dbReference>
<feature type="binding site" evidence="10">
    <location>
        <position position="351"/>
    </location>
    <ligand>
        <name>FAD</name>
        <dbReference type="ChEBI" id="CHEBI:57692"/>
    </ligand>
</feature>
<dbReference type="FunFam" id="3.40.50.80:FF:000030">
    <property type="entry name" value="NADPH-dependent diflavin oxidoreductase 1"/>
    <property type="match status" value="1"/>
</dbReference>
<dbReference type="PRINTS" id="PR00369">
    <property type="entry name" value="FLAVODOXIN"/>
</dbReference>
<feature type="binding site" evidence="10">
    <location>
        <begin position="383"/>
        <end position="386"/>
    </location>
    <ligand>
        <name>FAD</name>
        <dbReference type="ChEBI" id="CHEBI:57692"/>
    </ligand>
</feature>
<dbReference type="PROSITE" id="PS51384">
    <property type="entry name" value="FAD_FR"/>
    <property type="match status" value="1"/>
</dbReference>
<feature type="binding site" evidence="10">
    <location>
        <position position="596"/>
    </location>
    <ligand>
        <name>FAD</name>
        <dbReference type="ChEBI" id="CHEBI:57692"/>
    </ligand>
</feature>
<feature type="binding site" evidence="10">
    <location>
        <begin position="61"/>
        <end position="64"/>
    </location>
    <ligand>
        <name>FMN</name>
        <dbReference type="ChEBI" id="CHEBI:58210"/>
    </ligand>
</feature>
<evidence type="ECO:0000313" key="13">
    <source>
        <dbReference type="EMBL" id="CAG9834108.1"/>
    </source>
</evidence>
<feature type="binding site" evidence="10">
    <location>
        <begin position="516"/>
        <end position="517"/>
    </location>
    <ligand>
        <name>NADP(+)</name>
        <dbReference type="ChEBI" id="CHEBI:58349"/>
    </ligand>
</feature>
<evidence type="ECO:0000256" key="5">
    <source>
        <dbReference type="ARBA" id="ARBA00022630"/>
    </source>
</evidence>